<gene>
    <name evidence="1" type="ORF">Q9R02_06835</name>
</gene>
<evidence type="ECO:0000313" key="2">
    <source>
        <dbReference type="Proteomes" id="UP001232725"/>
    </source>
</evidence>
<dbReference type="RefSeq" id="WP_305995914.1">
    <property type="nucleotide sequence ID" value="NZ_JAVALS010000003.1"/>
</dbReference>
<accession>A0ABT9INW5</accession>
<dbReference type="EMBL" id="JAVALS010000003">
    <property type="protein sequence ID" value="MDP5226864.1"/>
    <property type="molecule type" value="Genomic_DNA"/>
</dbReference>
<keyword evidence="2" id="KW-1185">Reference proteome</keyword>
<evidence type="ECO:0000313" key="1">
    <source>
        <dbReference type="EMBL" id="MDP5226864.1"/>
    </source>
</evidence>
<reference evidence="1 2" key="1">
    <citation type="submission" date="2023-08" db="EMBL/GenBank/DDBJ databases">
        <title>Arthrobacter horti sp. nov., isolated from forest soil.</title>
        <authorList>
            <person name="Park M."/>
        </authorList>
    </citation>
    <scope>NUCLEOTIDE SEQUENCE [LARGE SCALE GENOMIC DNA]</scope>
    <source>
        <strain evidence="1 2">YJM1</strain>
    </source>
</reference>
<comment type="caution">
    <text evidence="1">The sequence shown here is derived from an EMBL/GenBank/DDBJ whole genome shotgun (WGS) entry which is preliminary data.</text>
</comment>
<proteinExistence type="predicted"/>
<organism evidence="1 2">
    <name type="scientific">Arthrobacter horti</name>
    <dbReference type="NCBI Taxonomy" id="3068273"/>
    <lineage>
        <taxon>Bacteria</taxon>
        <taxon>Bacillati</taxon>
        <taxon>Actinomycetota</taxon>
        <taxon>Actinomycetes</taxon>
        <taxon>Micrococcales</taxon>
        <taxon>Micrococcaceae</taxon>
        <taxon>Arthrobacter</taxon>
    </lineage>
</organism>
<name>A0ABT9INW5_9MICC</name>
<dbReference type="Proteomes" id="UP001232725">
    <property type="component" value="Unassembled WGS sequence"/>
</dbReference>
<sequence>MGRQLEPVAVAVAEEAGGAVVMKVQEPLAVDRGLVRSARE</sequence>
<protein>
    <submittedName>
        <fullName evidence="1">Uncharacterized protein</fullName>
    </submittedName>
</protein>